<dbReference type="PROSITE" id="PS01063">
    <property type="entry name" value="SIGMA70_ECF"/>
    <property type="match status" value="1"/>
</dbReference>
<dbReference type="EMBL" id="RWKW01000096">
    <property type="protein sequence ID" value="RST84350.1"/>
    <property type="molecule type" value="Genomic_DNA"/>
</dbReference>
<dbReference type="SUPFAM" id="SSF88659">
    <property type="entry name" value="Sigma3 and sigma4 domains of RNA polymerase sigma factors"/>
    <property type="match status" value="1"/>
</dbReference>
<dbReference type="PANTHER" id="PTHR43133:SF62">
    <property type="entry name" value="RNA POLYMERASE SIGMA FACTOR SIGZ"/>
    <property type="match status" value="1"/>
</dbReference>
<dbReference type="OrthoDB" id="9803470at2"/>
<organism evidence="9 10">
    <name type="scientific">Aquibium carbonis</name>
    <dbReference type="NCBI Taxonomy" id="2495581"/>
    <lineage>
        <taxon>Bacteria</taxon>
        <taxon>Pseudomonadati</taxon>
        <taxon>Pseudomonadota</taxon>
        <taxon>Alphaproteobacteria</taxon>
        <taxon>Hyphomicrobiales</taxon>
        <taxon>Phyllobacteriaceae</taxon>
        <taxon>Aquibium</taxon>
    </lineage>
</organism>
<evidence type="ECO:0000256" key="5">
    <source>
        <dbReference type="ARBA" id="ARBA00023163"/>
    </source>
</evidence>
<dbReference type="Pfam" id="PF04542">
    <property type="entry name" value="Sigma70_r2"/>
    <property type="match status" value="1"/>
</dbReference>
<evidence type="ECO:0000313" key="9">
    <source>
        <dbReference type="EMBL" id="RST84350.1"/>
    </source>
</evidence>
<dbReference type="Pfam" id="PF08281">
    <property type="entry name" value="Sigma70_r4_2"/>
    <property type="match status" value="1"/>
</dbReference>
<keyword evidence="2 6" id="KW-0805">Transcription regulation</keyword>
<dbReference type="GO" id="GO:0003677">
    <property type="term" value="F:DNA binding"/>
    <property type="evidence" value="ECO:0007669"/>
    <property type="project" value="UniProtKB-KW"/>
</dbReference>
<proteinExistence type="inferred from homology"/>
<feature type="domain" description="RNA polymerase sigma factor 70 region 4 type 2" evidence="8">
    <location>
        <begin position="126"/>
        <end position="176"/>
    </location>
</feature>
<comment type="caution">
    <text evidence="9">The sequence shown here is derived from an EMBL/GenBank/DDBJ whole genome shotgun (WGS) entry which is preliminary data.</text>
</comment>
<evidence type="ECO:0000313" key="10">
    <source>
        <dbReference type="Proteomes" id="UP000278398"/>
    </source>
</evidence>
<dbReference type="PANTHER" id="PTHR43133">
    <property type="entry name" value="RNA POLYMERASE ECF-TYPE SIGMA FACTO"/>
    <property type="match status" value="1"/>
</dbReference>
<keyword evidence="4 6" id="KW-0238">DNA-binding</keyword>
<keyword evidence="3 6" id="KW-0731">Sigma factor</keyword>
<protein>
    <recommendedName>
        <fullName evidence="6">RNA polymerase sigma factor</fullName>
    </recommendedName>
</protein>
<sequence length="183" mass="20192">MAADRTDDDCEQLLARVARGERAALGELFAAEAGRLIAIARRIVRRREVAEEIVQDAFVAVWRSAGRFDPARGPGRAWLTTIVRNRALNAVRDGARLDFADEEQLALFSDRRGDAHAAYEALAEGDALRRCLSTLEPRRRESILLAYVLGCTHGEIAARLDAPVGTVKAWIRRGVIALQECLS</sequence>
<evidence type="ECO:0000256" key="2">
    <source>
        <dbReference type="ARBA" id="ARBA00023015"/>
    </source>
</evidence>
<evidence type="ECO:0000256" key="4">
    <source>
        <dbReference type="ARBA" id="ARBA00023125"/>
    </source>
</evidence>
<dbReference type="InterPro" id="IPR000838">
    <property type="entry name" value="RNA_pol_sigma70_ECF_CS"/>
</dbReference>
<comment type="similarity">
    <text evidence="1 6">Belongs to the sigma-70 factor family. ECF subfamily.</text>
</comment>
<evidence type="ECO:0000256" key="3">
    <source>
        <dbReference type="ARBA" id="ARBA00023082"/>
    </source>
</evidence>
<evidence type="ECO:0000256" key="6">
    <source>
        <dbReference type="RuleBase" id="RU000716"/>
    </source>
</evidence>
<dbReference type="AlphaFoldDB" id="A0A3R9ZXU0"/>
<evidence type="ECO:0000259" key="7">
    <source>
        <dbReference type="Pfam" id="PF04542"/>
    </source>
</evidence>
<dbReference type="SUPFAM" id="SSF88946">
    <property type="entry name" value="Sigma2 domain of RNA polymerase sigma factors"/>
    <property type="match status" value="1"/>
</dbReference>
<accession>A0A3R9ZXU0</accession>
<evidence type="ECO:0000256" key="1">
    <source>
        <dbReference type="ARBA" id="ARBA00010641"/>
    </source>
</evidence>
<dbReference type="InterPro" id="IPR014284">
    <property type="entry name" value="RNA_pol_sigma-70_dom"/>
</dbReference>
<dbReference type="InterPro" id="IPR039425">
    <property type="entry name" value="RNA_pol_sigma-70-like"/>
</dbReference>
<feature type="domain" description="RNA polymerase sigma-70 region 2" evidence="7">
    <location>
        <begin position="28"/>
        <end position="96"/>
    </location>
</feature>
<dbReference type="InterPro" id="IPR013325">
    <property type="entry name" value="RNA_pol_sigma_r2"/>
</dbReference>
<gene>
    <name evidence="9" type="ORF">EJC49_21280</name>
</gene>
<evidence type="ECO:0000259" key="8">
    <source>
        <dbReference type="Pfam" id="PF08281"/>
    </source>
</evidence>
<dbReference type="GO" id="GO:0016987">
    <property type="term" value="F:sigma factor activity"/>
    <property type="evidence" value="ECO:0007669"/>
    <property type="project" value="UniProtKB-KW"/>
</dbReference>
<name>A0A3R9ZXU0_9HYPH</name>
<dbReference type="InterPro" id="IPR013324">
    <property type="entry name" value="RNA_pol_sigma_r3/r4-like"/>
</dbReference>
<keyword evidence="10" id="KW-1185">Reference proteome</keyword>
<dbReference type="InterPro" id="IPR007627">
    <property type="entry name" value="RNA_pol_sigma70_r2"/>
</dbReference>
<keyword evidence="5 6" id="KW-0804">Transcription</keyword>
<dbReference type="Gene3D" id="1.10.1740.10">
    <property type="match status" value="1"/>
</dbReference>
<dbReference type="InterPro" id="IPR036388">
    <property type="entry name" value="WH-like_DNA-bd_sf"/>
</dbReference>
<reference evidence="9 10" key="1">
    <citation type="submission" date="2018-12" db="EMBL/GenBank/DDBJ databases">
        <title>Mesorhizobium carbonis sp. nov., isolated from coal mine water.</title>
        <authorList>
            <person name="Xin W."/>
            <person name="Xu Z."/>
            <person name="Xiang F."/>
            <person name="Zhang J."/>
            <person name="Xi L."/>
            <person name="Liu J."/>
        </authorList>
    </citation>
    <scope>NUCLEOTIDE SEQUENCE [LARGE SCALE GENOMIC DNA]</scope>
    <source>
        <strain evidence="9 10">B2.3</strain>
    </source>
</reference>
<dbReference type="Gene3D" id="1.10.10.10">
    <property type="entry name" value="Winged helix-like DNA-binding domain superfamily/Winged helix DNA-binding domain"/>
    <property type="match status" value="1"/>
</dbReference>
<dbReference type="InterPro" id="IPR013249">
    <property type="entry name" value="RNA_pol_sigma70_r4_t2"/>
</dbReference>
<dbReference type="GO" id="GO:0006352">
    <property type="term" value="P:DNA-templated transcription initiation"/>
    <property type="evidence" value="ECO:0007669"/>
    <property type="project" value="InterPro"/>
</dbReference>
<dbReference type="NCBIfam" id="TIGR02937">
    <property type="entry name" value="sigma70-ECF"/>
    <property type="match status" value="1"/>
</dbReference>
<dbReference type="Proteomes" id="UP000278398">
    <property type="component" value="Unassembled WGS sequence"/>
</dbReference>